<name>A0A919JM14_9ACTN</name>
<reference evidence="2" key="1">
    <citation type="submission" date="2021-01" db="EMBL/GenBank/DDBJ databases">
        <title>Whole genome shotgun sequence of Actinoplanes nipponensis NBRC 14063.</title>
        <authorList>
            <person name="Komaki H."/>
            <person name="Tamura T."/>
        </authorList>
    </citation>
    <scope>NUCLEOTIDE SEQUENCE</scope>
    <source>
        <strain evidence="2">NBRC 14063</strain>
    </source>
</reference>
<dbReference type="AlphaFoldDB" id="A0A919JM14"/>
<feature type="transmembrane region" description="Helical" evidence="1">
    <location>
        <begin position="79"/>
        <end position="100"/>
    </location>
</feature>
<feature type="transmembrane region" description="Helical" evidence="1">
    <location>
        <begin position="127"/>
        <end position="146"/>
    </location>
</feature>
<keyword evidence="1" id="KW-0472">Membrane</keyword>
<sequence>MALAVAALTVAGVMVGVEFCVAFFVNPILDRLPGNGGLAGRADGGRVLGRVMPVWYIASLILTLALAVNHYREPGMSALIGGVALFVLSVVMSIAVLVPINNRSKNWTPKQAPDDWREQHARWDRYHYARVAVIITAFVLVAIGVIQSS</sequence>
<protein>
    <submittedName>
        <fullName evidence="2">Membrane protein</fullName>
    </submittedName>
</protein>
<evidence type="ECO:0000256" key="1">
    <source>
        <dbReference type="SAM" id="Phobius"/>
    </source>
</evidence>
<keyword evidence="3" id="KW-1185">Reference proteome</keyword>
<comment type="caution">
    <text evidence="2">The sequence shown here is derived from an EMBL/GenBank/DDBJ whole genome shotgun (WGS) entry which is preliminary data.</text>
</comment>
<dbReference type="InterPro" id="IPR013901">
    <property type="entry name" value="Anthrone_oxy"/>
</dbReference>
<dbReference type="Proteomes" id="UP000647172">
    <property type="component" value="Unassembled WGS sequence"/>
</dbReference>
<feature type="transmembrane region" description="Helical" evidence="1">
    <location>
        <begin position="47"/>
        <end position="67"/>
    </location>
</feature>
<accession>A0A919JM14</accession>
<evidence type="ECO:0000313" key="3">
    <source>
        <dbReference type="Proteomes" id="UP000647172"/>
    </source>
</evidence>
<keyword evidence="1" id="KW-1133">Transmembrane helix</keyword>
<dbReference type="EMBL" id="BOMQ01000061">
    <property type="protein sequence ID" value="GIE51642.1"/>
    <property type="molecule type" value="Genomic_DNA"/>
</dbReference>
<gene>
    <name evidence="2" type="ORF">Ani05nite_51760</name>
</gene>
<proteinExistence type="predicted"/>
<feature type="transmembrane region" description="Helical" evidence="1">
    <location>
        <begin position="6"/>
        <end position="26"/>
    </location>
</feature>
<dbReference type="Pfam" id="PF08592">
    <property type="entry name" value="Anthrone_oxy"/>
    <property type="match status" value="1"/>
</dbReference>
<organism evidence="2 3">
    <name type="scientific">Actinoplanes nipponensis</name>
    <dbReference type="NCBI Taxonomy" id="135950"/>
    <lineage>
        <taxon>Bacteria</taxon>
        <taxon>Bacillati</taxon>
        <taxon>Actinomycetota</taxon>
        <taxon>Actinomycetes</taxon>
        <taxon>Micromonosporales</taxon>
        <taxon>Micromonosporaceae</taxon>
        <taxon>Actinoplanes</taxon>
    </lineage>
</organism>
<keyword evidence="1" id="KW-0812">Transmembrane</keyword>
<evidence type="ECO:0000313" key="2">
    <source>
        <dbReference type="EMBL" id="GIE51642.1"/>
    </source>
</evidence>